<dbReference type="Pfam" id="PF00263">
    <property type="entry name" value="Secretin"/>
    <property type="match status" value="1"/>
</dbReference>
<keyword evidence="3" id="KW-0811">Translocation</keyword>
<dbReference type="GO" id="GO:0015627">
    <property type="term" value="C:type II protein secretion system complex"/>
    <property type="evidence" value="ECO:0007669"/>
    <property type="project" value="TreeGrafter"/>
</dbReference>
<keyword evidence="2 3" id="KW-0732">Signal</keyword>
<dbReference type="NCBIfam" id="TIGR02516">
    <property type="entry name" value="type_III_yscC"/>
    <property type="match status" value="1"/>
</dbReference>
<accession>A0A1I3PNJ5</accession>
<reference evidence="9" key="1">
    <citation type="submission" date="2016-10" db="EMBL/GenBank/DDBJ databases">
        <authorList>
            <person name="Varghese N."/>
            <person name="Submissions S."/>
        </authorList>
    </citation>
    <scope>NUCLEOTIDE SEQUENCE [LARGE SCALE GENOMIC DNA]</scope>
    <source>
        <strain evidence="9">DSM 5918</strain>
    </source>
</reference>
<dbReference type="PANTHER" id="PTHR30332">
    <property type="entry name" value="PROBABLE GENERAL SECRETION PATHWAY PROTEIN D"/>
    <property type="match status" value="1"/>
</dbReference>
<dbReference type="Gene3D" id="3.55.50.30">
    <property type="match status" value="1"/>
</dbReference>
<feature type="region of interest" description="Disordered" evidence="5">
    <location>
        <begin position="378"/>
        <end position="403"/>
    </location>
</feature>
<keyword evidence="3" id="KW-0998">Cell outer membrane</keyword>
<protein>
    <recommendedName>
        <fullName evidence="3">Type 3 secretion system secretin</fullName>
        <shortName evidence="3">T3SS secretin</shortName>
    </recommendedName>
</protein>
<sequence precursor="true">MGMAIHLPSRFLRRAAVLLVLALAVLTAAPVPAAPSSPVLNGIRHRSEPGHTRVVLDVSAPADFTQVLEEKAGTRRLRISLRGAGMSNDVKPTRAVGDGIVSSIQATADPDSGVEVSLDLMAMGRHRIFALTGPDRVVVDLYTASAVKKQPTTAPTLAELSLAPPPVASGRGFSKPFSYYADQQELATVLMHFARAQGLGASLSAGVTGKISGRFSDVPPDKFLQGMRAAFGVSWYRIGTTLHFFNDAEMTRAFITPRALTAERLYSMLQQSAVFSPQLNPVLAPDGNMIVVSGPPEYIDQVMSAVTAFEEAQTGTVVMRVFPLKYAWAEDITVNSMDKTVTIPGIASILRAMLNGTPVSATRVTQQKATLATLSGTGLAAQGRESEQPEQAAQPEATGPGANIMADPRVNAVLVHDAEYRMPYYAKVIEDLDKPVELVEIHAAIVDIDTDFKRDLGITYQAADGSGKGWGFGGELSSSDGAFSALPVPGSPSGAGLTLSTIYTMGSDYFLARIQALEEEGEARMLGRPSVLTVDNVQATLENTTTYYIPIQGNEASDLFKVEAGTVLRVTPHIITEQDGRRTIKLAVNVQDDQNNNSEATSTTTIPPIKQTKINTQAIVGAGQSLLIGGYYYEQKGSAESGIPILKDIPGVGNLFKTTSKSSKRMERLILITPRVINLQDMPAIPPRVDDPAMRQSPTQADYSERPAPPRRSGCSHAAPTDEALAAPFKAEAMPAGGAQP</sequence>
<dbReference type="InterPro" id="IPR005644">
    <property type="entry name" value="NolW-like"/>
</dbReference>
<name>A0A1I3PNJ5_9BACT</name>
<dbReference type="EMBL" id="FORX01000002">
    <property type="protein sequence ID" value="SFJ22910.1"/>
    <property type="molecule type" value="Genomic_DNA"/>
</dbReference>
<comment type="subcellular location">
    <subcellularLocation>
        <location evidence="1 3 4">Cell outer membrane</location>
    </subcellularLocation>
</comment>
<dbReference type="GO" id="GO:0030257">
    <property type="term" value="C:type III protein secretion system complex"/>
    <property type="evidence" value="ECO:0007669"/>
    <property type="project" value="UniProtKB-UniRule"/>
</dbReference>
<dbReference type="InterPro" id="IPR038591">
    <property type="entry name" value="NolW-like_sf"/>
</dbReference>
<gene>
    <name evidence="3" type="primary">sctC</name>
    <name evidence="8" type="ORF">SAMN04488082_10256</name>
</gene>
<dbReference type="PRINTS" id="PR01337">
    <property type="entry name" value="TYPE3OMGPROT"/>
</dbReference>
<evidence type="ECO:0000256" key="3">
    <source>
        <dbReference type="HAMAP-Rule" id="MF_02219"/>
    </source>
</evidence>
<dbReference type="InterPro" id="IPR004846">
    <property type="entry name" value="T2SS/T3SS_dom"/>
</dbReference>
<keyword evidence="3 4" id="KW-0813">Transport</keyword>
<feature type="chain" id="PRO_5026396714" description="Type 3 secretion system secretin" evidence="3">
    <location>
        <begin position="34"/>
        <end position="741"/>
    </location>
</feature>
<dbReference type="Gene3D" id="3.30.1370.120">
    <property type="match status" value="2"/>
</dbReference>
<evidence type="ECO:0000256" key="4">
    <source>
        <dbReference type="RuleBase" id="RU004004"/>
    </source>
</evidence>
<comment type="subunit">
    <text evidence="3">The core secretion machinery of the T3SS is composed of approximately 20 different proteins, including cytoplasmic components, a base, an export apparatus and a needle. This subunit is part of the base, which anchors the injectisome in the bacterial cell envelope. Forms a stable homooligomeric complex.</text>
</comment>
<dbReference type="InterPro" id="IPR050810">
    <property type="entry name" value="Bact_Secretion_Sys_Channel"/>
</dbReference>
<organism evidence="8 9">
    <name type="scientific">Desulfomicrobium apsheronum</name>
    <dbReference type="NCBI Taxonomy" id="52560"/>
    <lineage>
        <taxon>Bacteria</taxon>
        <taxon>Pseudomonadati</taxon>
        <taxon>Thermodesulfobacteriota</taxon>
        <taxon>Desulfovibrionia</taxon>
        <taxon>Desulfovibrionales</taxon>
        <taxon>Desulfomicrobiaceae</taxon>
        <taxon>Desulfomicrobium</taxon>
    </lineage>
</organism>
<evidence type="ECO:0000313" key="9">
    <source>
        <dbReference type="Proteomes" id="UP000198635"/>
    </source>
</evidence>
<dbReference type="PANTHER" id="PTHR30332:SF5">
    <property type="entry name" value="SPI-1 TYPE 3 SECRETION SYSTEM SECRETIN"/>
    <property type="match status" value="1"/>
</dbReference>
<dbReference type="AlphaFoldDB" id="A0A1I3PNJ5"/>
<evidence type="ECO:0000256" key="1">
    <source>
        <dbReference type="ARBA" id="ARBA00004442"/>
    </source>
</evidence>
<evidence type="ECO:0000313" key="8">
    <source>
        <dbReference type="EMBL" id="SFJ22910.1"/>
    </source>
</evidence>
<dbReference type="Proteomes" id="UP000198635">
    <property type="component" value="Unassembled WGS sequence"/>
</dbReference>
<dbReference type="STRING" id="52560.SAMN04488082_10256"/>
<dbReference type="HAMAP" id="MF_02219">
    <property type="entry name" value="Type_III_secretin"/>
    <property type="match status" value="1"/>
</dbReference>
<evidence type="ECO:0000259" key="6">
    <source>
        <dbReference type="Pfam" id="PF00263"/>
    </source>
</evidence>
<proteinExistence type="inferred from homology"/>
<comment type="function">
    <text evidence="3">Component of the type III secretion system (T3SS), also called injectisome, which is used to inject bacterial effector proteins into eukaryotic host cells. Forms a ring-shaped multimeric structure with an apparent central pore in the outer membrane.</text>
</comment>
<feature type="signal peptide" evidence="3">
    <location>
        <begin position="1"/>
        <end position="33"/>
    </location>
</feature>
<dbReference type="Pfam" id="PF03958">
    <property type="entry name" value="Secretin_N"/>
    <property type="match status" value="1"/>
</dbReference>
<feature type="domain" description="Type II/III secretion system secretin-like" evidence="6">
    <location>
        <begin position="516"/>
        <end position="677"/>
    </location>
</feature>
<feature type="domain" description="NolW-like" evidence="7">
    <location>
        <begin position="319"/>
        <end position="436"/>
    </location>
</feature>
<evidence type="ECO:0000259" key="7">
    <source>
        <dbReference type="Pfam" id="PF03958"/>
    </source>
</evidence>
<feature type="region of interest" description="Disordered" evidence="5">
    <location>
        <begin position="682"/>
        <end position="741"/>
    </location>
</feature>
<evidence type="ECO:0000256" key="2">
    <source>
        <dbReference type="ARBA" id="ARBA00022729"/>
    </source>
</evidence>
<comment type="similarity">
    <text evidence="3">Belongs to the bacterial secretin family. T3SS SctC subfamily.</text>
</comment>
<dbReference type="GO" id="GO:0030254">
    <property type="term" value="P:protein secretion by the type III secretion system"/>
    <property type="evidence" value="ECO:0007669"/>
    <property type="project" value="UniProtKB-UniRule"/>
</dbReference>
<keyword evidence="3" id="KW-0653">Protein transport</keyword>
<dbReference type="InterPro" id="IPR003522">
    <property type="entry name" value="T3SS_OM_pore_YscC"/>
</dbReference>
<dbReference type="Gene3D" id="2.60.40.3500">
    <property type="match status" value="1"/>
</dbReference>
<dbReference type="GO" id="GO:0009279">
    <property type="term" value="C:cell outer membrane"/>
    <property type="evidence" value="ECO:0007669"/>
    <property type="project" value="UniProtKB-SubCell"/>
</dbReference>
<keyword evidence="3" id="KW-0472">Membrane</keyword>
<keyword evidence="9" id="KW-1185">Reference proteome</keyword>
<evidence type="ECO:0000256" key="5">
    <source>
        <dbReference type="SAM" id="MobiDB-lite"/>
    </source>
</evidence>